<dbReference type="AlphaFoldDB" id="A0A7W9HGY0"/>
<dbReference type="EMBL" id="JACHMO010000001">
    <property type="protein sequence ID" value="MBB5801758.1"/>
    <property type="molecule type" value="Genomic_DNA"/>
</dbReference>
<evidence type="ECO:0000313" key="2">
    <source>
        <dbReference type="Proteomes" id="UP000552097"/>
    </source>
</evidence>
<protein>
    <submittedName>
        <fullName evidence="1">Uncharacterized protein</fullName>
    </submittedName>
</protein>
<organism evidence="1 2">
    <name type="scientific">Saccharothrix ecbatanensis</name>
    <dbReference type="NCBI Taxonomy" id="1105145"/>
    <lineage>
        <taxon>Bacteria</taxon>
        <taxon>Bacillati</taxon>
        <taxon>Actinomycetota</taxon>
        <taxon>Actinomycetes</taxon>
        <taxon>Pseudonocardiales</taxon>
        <taxon>Pseudonocardiaceae</taxon>
        <taxon>Saccharothrix</taxon>
    </lineage>
</organism>
<gene>
    <name evidence="1" type="ORF">F4560_001526</name>
</gene>
<proteinExistence type="predicted"/>
<comment type="caution">
    <text evidence="1">The sequence shown here is derived from an EMBL/GenBank/DDBJ whole genome shotgun (WGS) entry which is preliminary data.</text>
</comment>
<keyword evidence="2" id="KW-1185">Reference proteome</keyword>
<dbReference type="Proteomes" id="UP000552097">
    <property type="component" value="Unassembled WGS sequence"/>
</dbReference>
<sequence length="107" mass="11912">MNCEQCRQEFPARTTGRPRRYCSSACRQRAFRARKVAERSAVALPGQVEALARELRDHAEVIHFLARGWTPVEPGVSLTDLIEATVDIAERLRELGGRLSDVSPGHG</sequence>
<accession>A0A7W9HGY0</accession>
<dbReference type="RefSeq" id="WP_184918017.1">
    <property type="nucleotide sequence ID" value="NZ_JACHMO010000001.1"/>
</dbReference>
<reference evidence="1 2" key="1">
    <citation type="submission" date="2020-08" db="EMBL/GenBank/DDBJ databases">
        <title>Sequencing the genomes of 1000 actinobacteria strains.</title>
        <authorList>
            <person name="Klenk H.-P."/>
        </authorList>
    </citation>
    <scope>NUCLEOTIDE SEQUENCE [LARGE SCALE GENOMIC DNA]</scope>
    <source>
        <strain evidence="1 2">DSM 45486</strain>
    </source>
</reference>
<evidence type="ECO:0000313" key="1">
    <source>
        <dbReference type="EMBL" id="MBB5801758.1"/>
    </source>
</evidence>
<name>A0A7W9HGY0_9PSEU</name>